<evidence type="ECO:0000256" key="8">
    <source>
        <dbReference type="ARBA" id="ARBA00022630"/>
    </source>
</evidence>
<feature type="domain" description="FAD-dependent oxidoreductase 2 FAD-binding" evidence="15">
    <location>
        <begin position="47"/>
        <end position="161"/>
    </location>
</feature>
<dbReference type="GO" id="GO:0016020">
    <property type="term" value="C:membrane"/>
    <property type="evidence" value="ECO:0007669"/>
    <property type="project" value="UniProtKB-SubCell"/>
</dbReference>
<keyword evidence="18" id="KW-1185">Reference proteome</keyword>
<comment type="pathway">
    <text evidence="3">Carbohydrate metabolism; tricarboxylic acid cycle.</text>
</comment>
<dbReference type="FunFam" id="3.50.50.60:FF:000405">
    <property type="entry name" value="Succinate dehydrogenase [ubiquinone] flavoprotein subunit, mitochondrial"/>
    <property type="match status" value="1"/>
</dbReference>
<dbReference type="GO" id="GO:0006121">
    <property type="term" value="P:mitochondrial electron transport, succinate to ubiquinone"/>
    <property type="evidence" value="ECO:0007669"/>
    <property type="project" value="UniProtKB-ARBA"/>
</dbReference>
<dbReference type="PIRSF" id="PIRSF000171">
    <property type="entry name" value="SDHA_APRA_LASPO"/>
    <property type="match status" value="1"/>
</dbReference>
<feature type="active site" description="Proton acceptor" evidence="14">
    <location>
        <position position="285"/>
    </location>
</feature>
<dbReference type="InterPro" id="IPR030664">
    <property type="entry name" value="SdhA/FrdA/AprA"/>
</dbReference>
<keyword evidence="6" id="KW-0813">Transport</keyword>
<keyword evidence="10" id="KW-0249">Electron transport</keyword>
<keyword evidence="11" id="KW-0560">Oxidoreductase</keyword>
<dbReference type="PROSITE" id="PS00504">
    <property type="entry name" value="FRD_SDH_FAD_BINDING"/>
    <property type="match status" value="1"/>
</dbReference>
<evidence type="ECO:0000259" key="15">
    <source>
        <dbReference type="Pfam" id="PF00890"/>
    </source>
</evidence>
<keyword evidence="12" id="KW-0472">Membrane</keyword>
<feature type="domain" description="FAD-dependent oxidoreductase 2 FAD-binding" evidence="15">
    <location>
        <begin position="167"/>
        <end position="403"/>
    </location>
</feature>
<comment type="similarity">
    <text evidence="4">Belongs to the FAD-dependent oxidoreductase 2 family. FRD/SDH subfamily.</text>
</comment>
<proteinExistence type="inferred from homology"/>
<dbReference type="InterPro" id="IPR015939">
    <property type="entry name" value="Fum_Rdtase/Succ_DH_flav-like_C"/>
</dbReference>
<dbReference type="AlphaFoldDB" id="A0ABD1NKR9"/>
<dbReference type="Pfam" id="PF00890">
    <property type="entry name" value="FAD_binding_2"/>
    <property type="match status" value="2"/>
</dbReference>
<dbReference type="PANTHER" id="PTHR11632">
    <property type="entry name" value="SUCCINATE DEHYDROGENASE 2 FLAVOPROTEIN SUBUNIT"/>
    <property type="match status" value="1"/>
</dbReference>
<feature type="domain" description="Fumarate reductase/succinate dehydrogenase flavoprotein-like C-terminal" evidence="16">
    <location>
        <begin position="455"/>
        <end position="587"/>
    </location>
</feature>
<evidence type="ECO:0000256" key="1">
    <source>
        <dbReference type="ARBA" id="ARBA00001974"/>
    </source>
</evidence>
<dbReference type="InterPro" id="IPR003952">
    <property type="entry name" value="FRD_SDH_FAD_BS"/>
</dbReference>
<evidence type="ECO:0000256" key="4">
    <source>
        <dbReference type="ARBA" id="ARBA00008040"/>
    </source>
</evidence>
<comment type="catalytic activity">
    <reaction evidence="13">
        <text>a quinone + succinate = fumarate + a quinol</text>
        <dbReference type="Rhea" id="RHEA:40523"/>
        <dbReference type="ChEBI" id="CHEBI:24646"/>
        <dbReference type="ChEBI" id="CHEBI:29806"/>
        <dbReference type="ChEBI" id="CHEBI:30031"/>
        <dbReference type="ChEBI" id="CHEBI:132124"/>
        <dbReference type="EC" id="1.3.5.1"/>
    </reaction>
</comment>
<sequence length="587" mass="64442">MWRFIARGLRGPASTRSTPNHPLGSHFSRFFSSGVNSSYTVVDHTYDAVVVGAGGAGLRAAIGLSEHGFNTACITKLFPTRSHTVAAQGGINAALGNMTEDDWRWHMYDTVKGSDWLGDQDAIQYMCREAPKAVIELENYGLPFSRTEDGKIYQRAFGGQSLNFGKDLLMNTDGSCQGVIALNLEDGTLHRFQAASTILATGGYGRAYFSATSAHTCTGDGNAMVARAGFPLEDLEFVQFHPTGIYGAGCLITEGSRGEGGILRNSEGERFMERYAPTAKDLASRDVVSRSMTMEIREGRGVGPLKDHIYLHLNHLPPDVLKERLPGISETAAIFAGVDVTKEPIPVLPTVHYNMGGIPTNHHGEVVTIKGDDPDAVVSGLMAAGETACASVHGANRLGANSLLDIVVFGRACANRVAEVREKQKPLEKDAGQKTIAWLDKLRNSNGSLPTSKVRLNMQRVMQSNAAVFRTQETLEEGCQLIDKTWESFHDVKVGDRSLIWNSDLIETIELENLLINASITMHSAEARKESRGAHAREDFKTRDDENWMKHTVGFWENEKVRLDYRPVHMNTLDDEVESFPPKARVY</sequence>
<dbReference type="EC" id="1.3.5.1" evidence="5"/>
<reference evidence="17 18" key="1">
    <citation type="submission" date="2024-08" db="EMBL/GenBank/DDBJ databases">
        <title>Insights into the chromosomal genome structure of Flemingia macrophylla.</title>
        <authorList>
            <person name="Ding Y."/>
            <person name="Zhao Y."/>
            <person name="Bi W."/>
            <person name="Wu M."/>
            <person name="Zhao G."/>
            <person name="Gong Y."/>
            <person name="Li W."/>
            <person name="Zhang P."/>
        </authorList>
    </citation>
    <scope>NUCLEOTIDE SEQUENCE [LARGE SCALE GENOMIC DNA]</scope>
    <source>
        <strain evidence="17">DYQJB</strain>
        <tissue evidence="17">Leaf</tissue>
    </source>
</reference>
<evidence type="ECO:0000256" key="13">
    <source>
        <dbReference type="ARBA" id="ARBA00049220"/>
    </source>
</evidence>
<keyword evidence="9" id="KW-0274">FAD</keyword>
<accession>A0ABD1NKR9</accession>
<organism evidence="17 18">
    <name type="scientific">Flemingia macrophylla</name>
    <dbReference type="NCBI Taxonomy" id="520843"/>
    <lineage>
        <taxon>Eukaryota</taxon>
        <taxon>Viridiplantae</taxon>
        <taxon>Streptophyta</taxon>
        <taxon>Embryophyta</taxon>
        <taxon>Tracheophyta</taxon>
        <taxon>Spermatophyta</taxon>
        <taxon>Magnoliopsida</taxon>
        <taxon>eudicotyledons</taxon>
        <taxon>Gunneridae</taxon>
        <taxon>Pentapetalae</taxon>
        <taxon>rosids</taxon>
        <taxon>fabids</taxon>
        <taxon>Fabales</taxon>
        <taxon>Fabaceae</taxon>
        <taxon>Papilionoideae</taxon>
        <taxon>50 kb inversion clade</taxon>
        <taxon>NPAAA clade</taxon>
        <taxon>indigoferoid/millettioid clade</taxon>
        <taxon>Phaseoleae</taxon>
        <taxon>Flemingia</taxon>
    </lineage>
</organism>
<evidence type="ECO:0000256" key="5">
    <source>
        <dbReference type="ARBA" id="ARBA00012792"/>
    </source>
</evidence>
<comment type="subcellular location">
    <subcellularLocation>
        <location evidence="2">Membrane</location>
        <topology evidence="2">Peripheral membrane protein</topology>
    </subcellularLocation>
</comment>
<keyword evidence="7" id="KW-0816">Tricarboxylic acid cycle</keyword>
<evidence type="ECO:0000259" key="16">
    <source>
        <dbReference type="Pfam" id="PF02910"/>
    </source>
</evidence>
<evidence type="ECO:0000256" key="2">
    <source>
        <dbReference type="ARBA" id="ARBA00004170"/>
    </source>
</evidence>
<dbReference type="FunFam" id="3.90.700.10:FF:000001">
    <property type="entry name" value="Mitochondrial succinate dehydrogenase flavoprotein subunit"/>
    <property type="match status" value="1"/>
</dbReference>
<dbReference type="InterPro" id="IPR037099">
    <property type="entry name" value="Fum_R/Succ_DH_flav-like_C_sf"/>
</dbReference>
<comment type="caution">
    <text evidence="17">The sequence shown here is derived from an EMBL/GenBank/DDBJ whole genome shotgun (WGS) entry which is preliminary data.</text>
</comment>
<dbReference type="PANTHER" id="PTHR11632:SF51">
    <property type="entry name" value="SUCCINATE DEHYDROGENASE [UBIQUINONE] FLAVOPROTEIN SUBUNIT, MITOCHONDRIAL"/>
    <property type="match status" value="1"/>
</dbReference>
<evidence type="ECO:0000313" key="18">
    <source>
        <dbReference type="Proteomes" id="UP001603857"/>
    </source>
</evidence>
<dbReference type="SUPFAM" id="SSF51905">
    <property type="entry name" value="FAD/NAD(P)-binding domain"/>
    <property type="match status" value="1"/>
</dbReference>
<dbReference type="Pfam" id="PF02910">
    <property type="entry name" value="Succ_DH_flav_C"/>
    <property type="match status" value="1"/>
</dbReference>
<evidence type="ECO:0000256" key="3">
    <source>
        <dbReference type="ARBA" id="ARBA00005163"/>
    </source>
</evidence>
<name>A0ABD1NKR9_9FABA</name>
<keyword evidence="8" id="KW-0285">Flavoprotein</keyword>
<dbReference type="InterPro" id="IPR036188">
    <property type="entry name" value="FAD/NAD-bd_sf"/>
</dbReference>
<dbReference type="FunFam" id="1.20.58.100:FF:000001">
    <property type="entry name" value="Succinate dehydrogenase flavoprotein subunit (SdhA)"/>
    <property type="match status" value="1"/>
</dbReference>
<evidence type="ECO:0000256" key="11">
    <source>
        <dbReference type="ARBA" id="ARBA00023002"/>
    </source>
</evidence>
<dbReference type="GO" id="GO:0005739">
    <property type="term" value="C:mitochondrion"/>
    <property type="evidence" value="ECO:0007669"/>
    <property type="project" value="GOC"/>
</dbReference>
<dbReference type="SUPFAM" id="SSF46977">
    <property type="entry name" value="Succinate dehydrogenase/fumarate reductase flavoprotein C-terminal domain"/>
    <property type="match status" value="1"/>
</dbReference>
<evidence type="ECO:0000313" key="17">
    <source>
        <dbReference type="EMBL" id="KAL2348511.1"/>
    </source>
</evidence>
<dbReference type="InterPro" id="IPR027477">
    <property type="entry name" value="Succ_DH/fumarate_Rdtase_cat_sf"/>
</dbReference>
<dbReference type="PRINTS" id="PR00411">
    <property type="entry name" value="PNDRDTASEI"/>
</dbReference>
<dbReference type="Gene3D" id="3.90.700.10">
    <property type="entry name" value="Succinate dehydrogenase/fumarate reductase flavoprotein, catalytic domain"/>
    <property type="match status" value="1"/>
</dbReference>
<dbReference type="SUPFAM" id="SSF56425">
    <property type="entry name" value="Succinate dehydrogenase/fumarate reductase flavoprotein, catalytic domain"/>
    <property type="match status" value="1"/>
</dbReference>
<dbReference type="InterPro" id="IPR003953">
    <property type="entry name" value="FAD-dep_OxRdtase_2_FAD-bd"/>
</dbReference>
<protein>
    <recommendedName>
        <fullName evidence="5">succinate dehydrogenase</fullName>
        <ecNumber evidence="5">1.3.5.1</ecNumber>
    </recommendedName>
</protein>
<evidence type="ECO:0000256" key="12">
    <source>
        <dbReference type="ARBA" id="ARBA00023136"/>
    </source>
</evidence>
<dbReference type="Gene3D" id="1.20.58.100">
    <property type="entry name" value="Fumarate reductase/succinate dehydrogenase flavoprotein-like, C-terminal domain"/>
    <property type="match status" value="1"/>
</dbReference>
<comment type="cofactor">
    <cofactor evidence="1">
        <name>FAD</name>
        <dbReference type="ChEBI" id="CHEBI:57692"/>
    </cofactor>
</comment>
<evidence type="ECO:0000256" key="9">
    <source>
        <dbReference type="ARBA" id="ARBA00022827"/>
    </source>
</evidence>
<dbReference type="Gene3D" id="3.50.50.60">
    <property type="entry name" value="FAD/NAD(P)-binding domain"/>
    <property type="match status" value="2"/>
</dbReference>
<dbReference type="FunFam" id="4.10.80.40:FF:000002">
    <property type="entry name" value="Succinate dehydrogenase [ubiquinone] flavoprotein subunit, mitochondrial"/>
    <property type="match status" value="1"/>
</dbReference>
<dbReference type="GO" id="GO:0008177">
    <property type="term" value="F:succinate dehydrogenase (quinone) activity"/>
    <property type="evidence" value="ECO:0007669"/>
    <property type="project" value="UniProtKB-EC"/>
</dbReference>
<evidence type="ECO:0000256" key="6">
    <source>
        <dbReference type="ARBA" id="ARBA00022448"/>
    </source>
</evidence>
<dbReference type="EMBL" id="JBGMDY010000001">
    <property type="protein sequence ID" value="KAL2348511.1"/>
    <property type="molecule type" value="Genomic_DNA"/>
</dbReference>
<dbReference type="Proteomes" id="UP001603857">
    <property type="component" value="Unassembled WGS sequence"/>
</dbReference>
<evidence type="ECO:0000256" key="7">
    <source>
        <dbReference type="ARBA" id="ARBA00022532"/>
    </source>
</evidence>
<gene>
    <name evidence="17" type="ORF">Fmac_002511</name>
</gene>
<evidence type="ECO:0000256" key="10">
    <source>
        <dbReference type="ARBA" id="ARBA00022982"/>
    </source>
</evidence>
<evidence type="ECO:0000256" key="14">
    <source>
        <dbReference type="PIRSR" id="PIRSR000171-1"/>
    </source>
</evidence>
<dbReference type="Gene3D" id="4.10.80.40">
    <property type="entry name" value="succinate dehydrogenase protein domain"/>
    <property type="match status" value="1"/>
</dbReference>
<dbReference type="GO" id="GO:0006099">
    <property type="term" value="P:tricarboxylic acid cycle"/>
    <property type="evidence" value="ECO:0007669"/>
    <property type="project" value="UniProtKB-KW"/>
</dbReference>